<dbReference type="InterPro" id="IPR004158">
    <property type="entry name" value="DUF247_pln"/>
</dbReference>
<dbReference type="GeneID" id="113851157"/>
<proteinExistence type="predicted"/>
<evidence type="ECO:0000313" key="3">
    <source>
        <dbReference type="RefSeq" id="XP_027337437.1"/>
    </source>
</evidence>
<sequence length="457" mass="53139">MMPEAADFDEAQSRWEQTVRLLKHPEDISMIIDEESKPMIQRVPGNLRGRVELEKFYLPNLISIGPIHFLKPYVKRGELYKVVWTAMYLNNTNQTYDYLCEIIRNSFHEHLAGLFTEECWKYDDAHDLRRSLHVEEMLVVDGCSVLHVLDKSVDSDYPDKELKVNVDQLVRVHHDLLLLENQIPYQVLKLLCNDKSRRKRCMHNFLLVHGIGQASKRNGGEMSQEHYITVQENEQDEEEPVHLLDYLRRALLRRDRNQVNKEIKMKQKCLHLRKYRIGTVRELKVAGIRITKCSNSFSPCFIDGKLQLPDIVVDGSTALISLNLIAYEMCPDFGNNFEITSLIVFLSSLIEQPEDVKELRRAGVLCNQLASDKEVADLFNRMDVLVVPETATFALIRDHIEAHCKTKRRKIKVLRWMGEASHNYFRSPWTIIALLAAMLGLTLTFIQTWYTIRCKGS</sequence>
<gene>
    <name evidence="3" type="primary">LOC113851157</name>
</gene>
<evidence type="ECO:0000256" key="1">
    <source>
        <dbReference type="SAM" id="Phobius"/>
    </source>
</evidence>
<dbReference type="PANTHER" id="PTHR31549:SF191">
    <property type="entry name" value="DUF247 DOMAIN PROTEIN"/>
    <property type="match status" value="1"/>
</dbReference>
<keyword evidence="1" id="KW-0472">Membrane</keyword>
<keyword evidence="1" id="KW-0812">Transmembrane</keyword>
<protein>
    <submittedName>
        <fullName evidence="3">UPF0481 protein At3g47200-like</fullName>
    </submittedName>
</protein>
<dbReference type="Pfam" id="PF03140">
    <property type="entry name" value="DUF247"/>
    <property type="match status" value="1"/>
</dbReference>
<feature type="transmembrane region" description="Helical" evidence="1">
    <location>
        <begin position="429"/>
        <end position="452"/>
    </location>
</feature>
<reference evidence="2" key="1">
    <citation type="journal article" date="2019" name="Toxins">
        <title>Detection of Abrin-Like and Prepropulchellin-Like Toxin Genes and Transcripts Using Whole Genome Sequencing and Full-Length Transcript Sequencing of Abrus precatorius.</title>
        <authorList>
            <person name="Hovde B.T."/>
            <person name="Daligault H.E."/>
            <person name="Hanschen E.R."/>
            <person name="Kunde Y.A."/>
            <person name="Johnson M.B."/>
            <person name="Starkenburg S.R."/>
            <person name="Johnson S.L."/>
        </authorList>
    </citation>
    <scope>NUCLEOTIDE SEQUENCE [LARGE SCALE GENOMIC DNA]</scope>
</reference>
<accession>A0A8B8K0Y6</accession>
<dbReference type="OrthoDB" id="1849062at2759"/>
<reference evidence="3" key="2">
    <citation type="submission" date="2025-08" db="UniProtKB">
        <authorList>
            <consortium name="RefSeq"/>
        </authorList>
    </citation>
    <scope>IDENTIFICATION</scope>
    <source>
        <tissue evidence="3">Young leaves</tissue>
    </source>
</reference>
<evidence type="ECO:0000313" key="2">
    <source>
        <dbReference type="Proteomes" id="UP000694853"/>
    </source>
</evidence>
<dbReference type="KEGG" id="aprc:113851157"/>
<dbReference type="PANTHER" id="PTHR31549">
    <property type="entry name" value="PROTEIN, PUTATIVE (DUF247)-RELATED-RELATED"/>
    <property type="match status" value="1"/>
</dbReference>
<dbReference type="AlphaFoldDB" id="A0A8B8K0Y6"/>
<dbReference type="RefSeq" id="XP_027337437.1">
    <property type="nucleotide sequence ID" value="XM_027481636.1"/>
</dbReference>
<keyword evidence="1" id="KW-1133">Transmembrane helix</keyword>
<name>A0A8B8K0Y6_ABRPR</name>
<keyword evidence="2" id="KW-1185">Reference proteome</keyword>
<organism evidence="2 3">
    <name type="scientific">Abrus precatorius</name>
    <name type="common">Indian licorice</name>
    <name type="synonym">Glycine abrus</name>
    <dbReference type="NCBI Taxonomy" id="3816"/>
    <lineage>
        <taxon>Eukaryota</taxon>
        <taxon>Viridiplantae</taxon>
        <taxon>Streptophyta</taxon>
        <taxon>Embryophyta</taxon>
        <taxon>Tracheophyta</taxon>
        <taxon>Spermatophyta</taxon>
        <taxon>Magnoliopsida</taxon>
        <taxon>eudicotyledons</taxon>
        <taxon>Gunneridae</taxon>
        <taxon>Pentapetalae</taxon>
        <taxon>rosids</taxon>
        <taxon>fabids</taxon>
        <taxon>Fabales</taxon>
        <taxon>Fabaceae</taxon>
        <taxon>Papilionoideae</taxon>
        <taxon>50 kb inversion clade</taxon>
        <taxon>NPAAA clade</taxon>
        <taxon>indigoferoid/millettioid clade</taxon>
        <taxon>Abreae</taxon>
        <taxon>Abrus</taxon>
    </lineage>
</organism>
<dbReference type="Proteomes" id="UP000694853">
    <property type="component" value="Unplaced"/>
</dbReference>